<feature type="region of interest" description="Disordered" evidence="7">
    <location>
        <begin position="1"/>
        <end position="23"/>
    </location>
</feature>
<sequence>MDEDFEMPPVGGMNGDDEMDFGDDASFLKVGEEKEIQQGLKKKLLKEGEGFETPENGDEVEVHYTGTLLDGTKFDSSRDRGTPFKFTLGQDMQNEMEEKFEDWRGKEAIPGKHGGIRAASIACVVEMMENMVFLACSTNFITYFTKSWHYSSAKASNMVTNFTGTSFLLTIIGGFVADSFLTRFTAFVIFCSIELLGLILLTIQAHTPKLQPHGDNTPSTLQSLVLFTGLYAVATGVGGVKASLPAHGGDQLDCRKQGLISGFFSWYFFSICFGGLLAVTIMVWTEENKGWSSSFDICTVILASALFIFTVGFPMYRFRRPTGSPLTRIVNVFVSAARNRNRFVTDAEITLNNSTDKSIHHNKFK</sequence>
<dbReference type="PANTHER" id="PTHR11654">
    <property type="entry name" value="OLIGOPEPTIDE TRANSPORTER-RELATED"/>
    <property type="match status" value="1"/>
</dbReference>
<evidence type="ECO:0000256" key="2">
    <source>
        <dbReference type="ARBA" id="ARBA00005982"/>
    </source>
</evidence>
<gene>
    <name evidence="10" type="ORF">F2Q70_00010393</name>
</gene>
<feature type="transmembrane region" description="Helical" evidence="8">
    <location>
        <begin position="224"/>
        <end position="244"/>
    </location>
</feature>
<feature type="domain" description="PPIase FKBP-type" evidence="9">
    <location>
        <begin position="57"/>
        <end position="116"/>
    </location>
</feature>
<dbReference type="SUPFAM" id="SSF54534">
    <property type="entry name" value="FKBP-like"/>
    <property type="match status" value="1"/>
</dbReference>
<evidence type="ECO:0000259" key="9">
    <source>
        <dbReference type="PROSITE" id="PS50059"/>
    </source>
</evidence>
<keyword evidence="3 8" id="KW-0812">Transmembrane</keyword>
<evidence type="ECO:0000313" key="10">
    <source>
        <dbReference type="EMBL" id="KAF2614531.1"/>
    </source>
</evidence>
<dbReference type="SUPFAM" id="SSF103473">
    <property type="entry name" value="MFS general substrate transporter"/>
    <property type="match status" value="1"/>
</dbReference>
<feature type="transmembrane region" description="Helical" evidence="8">
    <location>
        <begin position="264"/>
        <end position="285"/>
    </location>
</feature>
<dbReference type="Pfam" id="PF00854">
    <property type="entry name" value="PTR2"/>
    <property type="match status" value="1"/>
</dbReference>
<dbReference type="PROSITE" id="PS50059">
    <property type="entry name" value="FKBP_PPIASE"/>
    <property type="match status" value="1"/>
</dbReference>
<evidence type="ECO:0000256" key="1">
    <source>
        <dbReference type="ARBA" id="ARBA00004141"/>
    </source>
</evidence>
<comment type="catalytic activity">
    <reaction evidence="6">
        <text>[protein]-peptidylproline (omega=180) = [protein]-peptidylproline (omega=0)</text>
        <dbReference type="Rhea" id="RHEA:16237"/>
        <dbReference type="Rhea" id="RHEA-COMP:10747"/>
        <dbReference type="Rhea" id="RHEA-COMP:10748"/>
        <dbReference type="ChEBI" id="CHEBI:83833"/>
        <dbReference type="ChEBI" id="CHEBI:83834"/>
        <dbReference type="EC" id="5.2.1.8"/>
    </reaction>
</comment>
<evidence type="ECO:0000256" key="6">
    <source>
        <dbReference type="PROSITE-ProRule" id="PRU00277"/>
    </source>
</evidence>
<comment type="similarity">
    <text evidence="2">Belongs to the major facilitator superfamily. Proton-dependent oligopeptide transporter (POT/PTR) (TC 2.A.17) family.</text>
</comment>
<evidence type="ECO:0000256" key="4">
    <source>
        <dbReference type="ARBA" id="ARBA00022989"/>
    </source>
</evidence>
<feature type="transmembrane region" description="Helical" evidence="8">
    <location>
        <begin position="158"/>
        <end position="177"/>
    </location>
</feature>
<evidence type="ECO:0000256" key="8">
    <source>
        <dbReference type="SAM" id="Phobius"/>
    </source>
</evidence>
<dbReference type="InterPro" id="IPR000109">
    <property type="entry name" value="POT_fam"/>
</dbReference>
<organism evidence="10">
    <name type="scientific">Brassica cretica</name>
    <name type="common">Mustard</name>
    <dbReference type="NCBI Taxonomy" id="69181"/>
    <lineage>
        <taxon>Eukaryota</taxon>
        <taxon>Viridiplantae</taxon>
        <taxon>Streptophyta</taxon>
        <taxon>Embryophyta</taxon>
        <taxon>Tracheophyta</taxon>
        <taxon>Spermatophyta</taxon>
        <taxon>Magnoliopsida</taxon>
        <taxon>eudicotyledons</taxon>
        <taxon>Gunneridae</taxon>
        <taxon>Pentapetalae</taxon>
        <taxon>rosids</taxon>
        <taxon>malvids</taxon>
        <taxon>Brassicales</taxon>
        <taxon>Brassicaceae</taxon>
        <taxon>Brassiceae</taxon>
        <taxon>Brassica</taxon>
    </lineage>
</organism>
<accession>A0A8S9M9E7</accession>
<dbReference type="InterPro" id="IPR001179">
    <property type="entry name" value="PPIase_FKBP_dom"/>
</dbReference>
<reference evidence="10" key="1">
    <citation type="submission" date="2019-12" db="EMBL/GenBank/DDBJ databases">
        <title>Genome sequencing and annotation of Brassica cretica.</title>
        <authorList>
            <person name="Studholme D.J."/>
            <person name="Sarris P.F."/>
        </authorList>
    </citation>
    <scope>NUCLEOTIDE SEQUENCE</scope>
    <source>
        <strain evidence="10">PFS-102/07</strain>
        <tissue evidence="10">Leaf</tissue>
    </source>
</reference>
<dbReference type="GO" id="GO:0003755">
    <property type="term" value="F:peptidyl-prolyl cis-trans isomerase activity"/>
    <property type="evidence" value="ECO:0007669"/>
    <property type="project" value="UniProtKB-KW"/>
</dbReference>
<dbReference type="AlphaFoldDB" id="A0A8S9M9E7"/>
<keyword evidence="6" id="KW-0413">Isomerase</keyword>
<protein>
    <recommendedName>
        <fullName evidence="6">peptidylprolyl isomerase</fullName>
        <ecNumber evidence="6">5.2.1.8</ecNumber>
    </recommendedName>
</protein>
<dbReference type="Gene3D" id="1.20.1250.20">
    <property type="entry name" value="MFS general substrate transporter like domains"/>
    <property type="match status" value="1"/>
</dbReference>
<proteinExistence type="inferred from homology"/>
<dbReference type="GO" id="GO:0016020">
    <property type="term" value="C:membrane"/>
    <property type="evidence" value="ECO:0007669"/>
    <property type="project" value="UniProtKB-SubCell"/>
</dbReference>
<evidence type="ECO:0000256" key="7">
    <source>
        <dbReference type="SAM" id="MobiDB-lite"/>
    </source>
</evidence>
<keyword evidence="5 8" id="KW-0472">Membrane</keyword>
<comment type="subcellular location">
    <subcellularLocation>
        <location evidence="1">Membrane</location>
        <topology evidence="1">Multi-pass membrane protein</topology>
    </subcellularLocation>
</comment>
<dbReference type="GO" id="GO:0022857">
    <property type="term" value="F:transmembrane transporter activity"/>
    <property type="evidence" value="ECO:0007669"/>
    <property type="project" value="InterPro"/>
</dbReference>
<feature type="transmembrane region" description="Helical" evidence="8">
    <location>
        <begin position="183"/>
        <end position="203"/>
    </location>
</feature>
<keyword evidence="6" id="KW-0697">Rotamase</keyword>
<keyword evidence="4 8" id="KW-1133">Transmembrane helix</keyword>
<dbReference type="EC" id="5.2.1.8" evidence="6"/>
<evidence type="ECO:0000256" key="5">
    <source>
        <dbReference type="ARBA" id="ARBA00023136"/>
    </source>
</evidence>
<evidence type="ECO:0000256" key="3">
    <source>
        <dbReference type="ARBA" id="ARBA00022692"/>
    </source>
</evidence>
<dbReference type="InterPro" id="IPR036259">
    <property type="entry name" value="MFS_trans_sf"/>
</dbReference>
<comment type="caution">
    <text evidence="10">The sequence shown here is derived from an EMBL/GenBank/DDBJ whole genome shotgun (WGS) entry which is preliminary data.</text>
</comment>
<dbReference type="Pfam" id="PF00254">
    <property type="entry name" value="FKBP_C"/>
    <property type="match status" value="1"/>
</dbReference>
<dbReference type="EMBL" id="QGKY02000089">
    <property type="protein sequence ID" value="KAF2614531.1"/>
    <property type="molecule type" value="Genomic_DNA"/>
</dbReference>
<feature type="transmembrane region" description="Helical" evidence="8">
    <location>
        <begin position="297"/>
        <end position="316"/>
    </location>
</feature>
<name>A0A8S9M9E7_BRACR</name>